<feature type="region of interest" description="Disordered" evidence="1">
    <location>
        <begin position="1"/>
        <end position="24"/>
    </location>
</feature>
<sequence length="48" mass="5258">MTKSSNPKPKYGPGNLGEEATPEELQEMVAVIEKTAPWVFLIPLDDDA</sequence>
<dbReference type="EMBL" id="AZAJ01000001">
    <property type="protein sequence ID" value="ETA68870.1"/>
    <property type="molecule type" value="Genomic_DNA"/>
</dbReference>
<dbReference type="AlphaFoldDB" id="W9DTA7"/>
<keyword evidence="3" id="KW-1185">Reference proteome</keyword>
<evidence type="ECO:0000313" key="3">
    <source>
        <dbReference type="Proteomes" id="UP000019483"/>
    </source>
</evidence>
<evidence type="ECO:0000256" key="1">
    <source>
        <dbReference type="SAM" id="MobiDB-lite"/>
    </source>
</evidence>
<organism evidence="2 3">
    <name type="scientific">Methanolobus tindarius DSM 2278</name>
    <dbReference type="NCBI Taxonomy" id="1090322"/>
    <lineage>
        <taxon>Archaea</taxon>
        <taxon>Methanobacteriati</taxon>
        <taxon>Methanobacteriota</taxon>
        <taxon>Stenosarchaea group</taxon>
        <taxon>Methanomicrobia</taxon>
        <taxon>Methanosarcinales</taxon>
        <taxon>Methanosarcinaceae</taxon>
        <taxon>Methanolobus</taxon>
    </lineage>
</organism>
<reference evidence="2 3" key="1">
    <citation type="submission" date="2013-08" db="EMBL/GenBank/DDBJ databases">
        <authorList>
            <consortium name="DOE Joint Genome Institute"/>
            <person name="Eisen J."/>
            <person name="Huntemann M."/>
            <person name="Han J."/>
            <person name="Chen A."/>
            <person name="Kyrpides N."/>
            <person name="Mavromatis K."/>
            <person name="Markowitz V."/>
            <person name="Palaniappan K."/>
            <person name="Ivanova N."/>
            <person name="Schaumberg A."/>
            <person name="Pati A."/>
            <person name="Liolios K."/>
            <person name="Nordberg H.P."/>
            <person name="Cantor M.N."/>
            <person name="Hua S.X."/>
            <person name="Woyke T."/>
        </authorList>
    </citation>
    <scope>NUCLEOTIDE SEQUENCE [LARGE SCALE GENOMIC DNA]</scope>
    <source>
        <strain evidence="2 3">DSM 2278</strain>
    </source>
</reference>
<dbReference type="RefSeq" id="WP_023846004.1">
    <property type="nucleotide sequence ID" value="NZ_AZAJ01000001.1"/>
</dbReference>
<gene>
    <name evidence="2" type="ORF">MettiDRAFT_2357</name>
</gene>
<accession>W9DTA7</accession>
<protein>
    <submittedName>
        <fullName evidence="2">Uncharacterized protein</fullName>
    </submittedName>
</protein>
<comment type="caution">
    <text evidence="2">The sequence shown here is derived from an EMBL/GenBank/DDBJ whole genome shotgun (WGS) entry which is preliminary data.</text>
</comment>
<evidence type="ECO:0000313" key="2">
    <source>
        <dbReference type="EMBL" id="ETA68870.1"/>
    </source>
</evidence>
<dbReference type="Proteomes" id="UP000019483">
    <property type="component" value="Unassembled WGS sequence"/>
</dbReference>
<proteinExistence type="predicted"/>
<name>W9DTA7_METTI</name>
<dbReference type="STRING" id="1090322.MettiDRAFT_2357"/>